<dbReference type="EMBL" id="DRLF01000003">
    <property type="protein sequence ID" value="HEC05220.1"/>
    <property type="molecule type" value="Genomic_DNA"/>
</dbReference>
<feature type="chain" id="PRO_5032577561" evidence="1">
    <location>
        <begin position="32"/>
        <end position="625"/>
    </location>
</feature>
<evidence type="ECO:0000313" key="2">
    <source>
        <dbReference type="EMBL" id="HEC05220.1"/>
    </source>
</evidence>
<comment type="caution">
    <text evidence="2">The sequence shown here is derived from an EMBL/GenBank/DDBJ whole genome shotgun (WGS) entry which is preliminary data.</text>
</comment>
<evidence type="ECO:0000256" key="1">
    <source>
        <dbReference type="SAM" id="SignalP"/>
    </source>
</evidence>
<feature type="signal peptide" evidence="1">
    <location>
        <begin position="1"/>
        <end position="31"/>
    </location>
</feature>
<proteinExistence type="predicted"/>
<dbReference type="AlphaFoldDB" id="A0A831RU76"/>
<sequence length="625" mass="71044">MGLRCMTNQTRRKFLFSALGGATLASGASMASVIPEMPAFKKRAINLNSKEFTLADSQAAVTAIPPFANVVLNRMGFGPRGNDIADFNALGGNDDARLQAYVDQQLDWSSIADTELNTRLSQAGYTTLNKSLTQLWTDYRRDPTNSFGYYEPVEEIERLAFLRAVYSKRQLLEFLADFWHNHFNIYGRDTYAAPTWTSWDRDVIRPPVGGVSNRPSGFENGHLMGNFREMLELSAKHPAMIYYLDNYVNSKASPNENYAREIIELHTLGAINYAGPDPQPGDINTITTSDYPDGINDKYADADVYEAMRFLTGWNVKDGGNPYGKDEENTGEWYFVGSDWHDEGQKQLLGRHWPAFTGVSEVYDMLDLLAFHPGTARHIALKLCTRFLSDTPPQSLVDKVSQTFFDARHAPDQLEQTYRTLLLSDEFKDTSTWGAKLKRPFETVVSAMRACDADFTVRPDDSESRYLMYYMERTGQRPFYWRAPDGYPDKRSHWEGGASLVNTWRTLDWLVDENVGRNDPDLMPVTDIMEAANLAAYTPNSIAEFWLKYLLKWEPTGGWSGTTLHGILSAFMSTPWDSDTNGSFWGPDFPIPIEDIVENSWPNYWNERVRGLVKLIFATPEFMQR</sequence>
<dbReference type="InterPro" id="IPR014917">
    <property type="entry name" value="DUF1800"/>
</dbReference>
<gene>
    <name evidence="2" type="ORF">ENJ12_00070</name>
</gene>
<reference evidence="2" key="1">
    <citation type="journal article" date="2020" name="mSystems">
        <title>Genome- and Community-Level Interaction Insights into Carbon Utilization and Element Cycling Functions of Hydrothermarchaeota in Hydrothermal Sediment.</title>
        <authorList>
            <person name="Zhou Z."/>
            <person name="Liu Y."/>
            <person name="Xu W."/>
            <person name="Pan J."/>
            <person name="Luo Z.H."/>
            <person name="Li M."/>
        </authorList>
    </citation>
    <scope>NUCLEOTIDE SEQUENCE [LARGE SCALE GENOMIC DNA]</scope>
    <source>
        <strain evidence="2">HyVt-458</strain>
    </source>
</reference>
<accession>A0A831RU76</accession>
<dbReference type="Proteomes" id="UP000886339">
    <property type="component" value="Unassembled WGS sequence"/>
</dbReference>
<dbReference type="Pfam" id="PF08811">
    <property type="entry name" value="DUF1800"/>
    <property type="match status" value="1"/>
</dbReference>
<name>A0A831RU76_9GAMM</name>
<keyword evidence="1" id="KW-0732">Signal</keyword>
<protein>
    <submittedName>
        <fullName evidence="2">DUF1800 domain-containing protein</fullName>
    </submittedName>
</protein>
<organism evidence="2">
    <name type="scientific">Thiolapillus brandeum</name>
    <dbReference type="NCBI Taxonomy" id="1076588"/>
    <lineage>
        <taxon>Bacteria</taxon>
        <taxon>Pseudomonadati</taxon>
        <taxon>Pseudomonadota</taxon>
        <taxon>Gammaproteobacteria</taxon>
        <taxon>Chromatiales</taxon>
        <taxon>Sedimenticolaceae</taxon>
        <taxon>Thiolapillus</taxon>
    </lineage>
</organism>